<dbReference type="EMBL" id="QUMQ01000001">
    <property type="protein sequence ID" value="REG02342.1"/>
    <property type="molecule type" value="Genomic_DNA"/>
</dbReference>
<evidence type="ECO:0000256" key="6">
    <source>
        <dbReference type="ARBA" id="ARBA00022898"/>
    </source>
</evidence>
<reference evidence="8 9" key="1">
    <citation type="submission" date="2018-08" db="EMBL/GenBank/DDBJ databases">
        <title>Sequencing the genomes of 1000 actinobacteria strains.</title>
        <authorList>
            <person name="Klenk H.-P."/>
        </authorList>
    </citation>
    <scope>NUCLEOTIDE SEQUENCE [LARGE SCALE GENOMIC DNA]</scope>
    <source>
        <strain evidence="8 9">DSM 44099</strain>
    </source>
</reference>
<dbReference type="GO" id="GO:0008483">
    <property type="term" value="F:transaminase activity"/>
    <property type="evidence" value="ECO:0007669"/>
    <property type="project" value="UniProtKB-KW"/>
</dbReference>
<dbReference type="SUPFAM" id="SSF53383">
    <property type="entry name" value="PLP-dependent transferases"/>
    <property type="match status" value="1"/>
</dbReference>
<comment type="similarity">
    <text evidence="2">Belongs to the class-I pyridoxal-phosphate-dependent aminotransferase family.</text>
</comment>
<dbReference type="Gene3D" id="3.40.640.10">
    <property type="entry name" value="Type I PLP-dependent aspartate aminotransferase-like (Major domain)"/>
    <property type="match status" value="1"/>
</dbReference>
<dbReference type="InterPro" id="IPR004839">
    <property type="entry name" value="Aminotransferase_I/II_large"/>
</dbReference>
<keyword evidence="4" id="KW-0032">Aminotransferase</keyword>
<evidence type="ECO:0000259" key="7">
    <source>
        <dbReference type="Pfam" id="PF00155"/>
    </source>
</evidence>
<gene>
    <name evidence="8" type="ORF">DFJ67_8436</name>
</gene>
<proteinExistence type="inferred from homology"/>
<dbReference type="FunFam" id="3.40.640.10:FF:000053">
    <property type="entry name" value="Aminotransferase, class I"/>
    <property type="match status" value="1"/>
</dbReference>
<name>A0A3D9ZZ09_9ACTN</name>
<evidence type="ECO:0000313" key="9">
    <source>
        <dbReference type="Proteomes" id="UP000256913"/>
    </source>
</evidence>
<dbReference type="InterPro" id="IPR015422">
    <property type="entry name" value="PyrdxlP-dep_Trfase_small"/>
</dbReference>
<dbReference type="RefSeq" id="WP_170216187.1">
    <property type="nucleotide sequence ID" value="NZ_BONB01000005.1"/>
</dbReference>
<accession>A0A3D9ZZ09</accession>
<comment type="cofactor">
    <cofactor evidence="1">
        <name>pyridoxal 5'-phosphate</name>
        <dbReference type="ChEBI" id="CHEBI:597326"/>
    </cofactor>
</comment>
<comment type="caution">
    <text evidence="8">The sequence shown here is derived from an EMBL/GenBank/DDBJ whole genome shotgun (WGS) entry which is preliminary data.</text>
</comment>
<keyword evidence="6" id="KW-0663">Pyridoxal phosphate</keyword>
<dbReference type="CDD" id="cd00609">
    <property type="entry name" value="AAT_like"/>
    <property type="match status" value="1"/>
</dbReference>
<keyword evidence="5" id="KW-0808">Transferase</keyword>
<dbReference type="Proteomes" id="UP000256913">
    <property type="component" value="Unassembled WGS sequence"/>
</dbReference>
<feature type="domain" description="Aminotransferase class I/classII large" evidence="7">
    <location>
        <begin position="59"/>
        <end position="384"/>
    </location>
</feature>
<sequence>MTDLDLRLARRAAGSGDELSAILSLVNAPGLITFSGGFPAPEIFPSSFVRDLVLEELGGSAGVALQYTPTEGLASFRTALASWIKASQGAAPDALMVTSGGIEALQLICRTLLDPGDRVLVESPTYLGAITAFSGFEAQIDVVAADEDGLDPAALAAALASGPVPKLLYVIPDFQNPTGAWLSTERRHALVELARQHGLLVVEDVAYRELGFTDEQRPSLWSLAPDVVVQVGTFSKILFPGVRLGWAAGPAALIPHLVRAKQNSDQCASGFGQWLAEAFLQDGGLDTQLPLARRTYAARWAAMDAGLSAHLPPGFSWTSPRGGFFAWVTGPVGLDTAALLPRARDLGVAFVPGAPFYAGRSTHHALRLAFSATTPDEIAEGTRRLGLLLSSSGGSL</sequence>
<protein>
    <submittedName>
        <fullName evidence="8">2-aminoadipate transaminase</fullName>
    </submittedName>
</protein>
<dbReference type="AlphaFoldDB" id="A0A3D9ZZ09"/>
<dbReference type="InterPro" id="IPR050859">
    <property type="entry name" value="Class-I_PLP-dep_aminotransf"/>
</dbReference>
<evidence type="ECO:0000256" key="2">
    <source>
        <dbReference type="ARBA" id="ARBA00007441"/>
    </source>
</evidence>
<comment type="subunit">
    <text evidence="3">Homodimer.</text>
</comment>
<keyword evidence="9" id="KW-1185">Reference proteome</keyword>
<organism evidence="8 9">
    <name type="scientific">Asanoa ferruginea</name>
    <dbReference type="NCBI Taxonomy" id="53367"/>
    <lineage>
        <taxon>Bacteria</taxon>
        <taxon>Bacillati</taxon>
        <taxon>Actinomycetota</taxon>
        <taxon>Actinomycetes</taxon>
        <taxon>Micromonosporales</taxon>
        <taxon>Micromonosporaceae</taxon>
        <taxon>Asanoa</taxon>
    </lineage>
</organism>
<evidence type="ECO:0000256" key="4">
    <source>
        <dbReference type="ARBA" id="ARBA00022576"/>
    </source>
</evidence>
<dbReference type="Pfam" id="PF00155">
    <property type="entry name" value="Aminotran_1_2"/>
    <property type="match status" value="1"/>
</dbReference>
<dbReference type="PANTHER" id="PTHR42790">
    <property type="entry name" value="AMINOTRANSFERASE"/>
    <property type="match status" value="1"/>
</dbReference>
<dbReference type="GO" id="GO:1901605">
    <property type="term" value="P:alpha-amino acid metabolic process"/>
    <property type="evidence" value="ECO:0007669"/>
    <property type="project" value="TreeGrafter"/>
</dbReference>
<evidence type="ECO:0000256" key="3">
    <source>
        <dbReference type="ARBA" id="ARBA00011738"/>
    </source>
</evidence>
<dbReference type="PANTHER" id="PTHR42790:SF19">
    <property type="entry name" value="KYNURENINE_ALPHA-AMINOADIPATE AMINOTRANSFERASE, MITOCHONDRIAL"/>
    <property type="match status" value="1"/>
</dbReference>
<dbReference type="Gene3D" id="3.90.1150.10">
    <property type="entry name" value="Aspartate Aminotransferase, domain 1"/>
    <property type="match status" value="1"/>
</dbReference>
<dbReference type="InterPro" id="IPR015424">
    <property type="entry name" value="PyrdxlP-dep_Trfase"/>
</dbReference>
<evidence type="ECO:0000313" key="8">
    <source>
        <dbReference type="EMBL" id="REG02342.1"/>
    </source>
</evidence>
<dbReference type="InterPro" id="IPR015421">
    <property type="entry name" value="PyrdxlP-dep_Trfase_major"/>
</dbReference>
<evidence type="ECO:0000256" key="5">
    <source>
        <dbReference type="ARBA" id="ARBA00022679"/>
    </source>
</evidence>
<dbReference type="GO" id="GO:0030170">
    <property type="term" value="F:pyridoxal phosphate binding"/>
    <property type="evidence" value="ECO:0007669"/>
    <property type="project" value="InterPro"/>
</dbReference>
<evidence type="ECO:0000256" key="1">
    <source>
        <dbReference type="ARBA" id="ARBA00001933"/>
    </source>
</evidence>